<evidence type="ECO:0000256" key="1">
    <source>
        <dbReference type="ARBA" id="ARBA00022723"/>
    </source>
</evidence>
<sequence length="295" mass="32957">MVDWSTDTADLEDSQDTNALRGESPVPFAQGSLRLANEGPGIATSQSGQEDGIRQPASSSGGGSPDSAALSGQARHLGTLRTAVEWAKYWKSESRLEEARRVPFACTNCLTSFGGVDKLASHVESCPWPEPYLCSMCSHPCPDWEALRDHNRTAHVREDNTCEFCLCRHRRRGNAMLHVMQHVRVQQFMCNMCLVAFKAKYLLADHVRRSFVGGISCTQWRRRRRQEGKVWLLPKMPQAQQSESAIEQPFKCDMCCAALADESSLQEHVLHHKDESPPMPETGLSCSQQLQVEDV</sequence>
<keyword evidence="1" id="KW-0479">Metal-binding</keyword>
<dbReference type="AlphaFoldDB" id="A0A9D4SQH4"/>
<keyword evidence="9" id="KW-1185">Reference proteome</keyword>
<dbReference type="PROSITE" id="PS00028">
    <property type="entry name" value="ZINC_FINGER_C2H2_1"/>
    <property type="match status" value="2"/>
</dbReference>
<evidence type="ECO:0000259" key="7">
    <source>
        <dbReference type="PROSITE" id="PS50157"/>
    </source>
</evidence>
<protein>
    <recommendedName>
        <fullName evidence="7">C2H2-type domain-containing protein</fullName>
    </recommendedName>
</protein>
<reference evidence="8" key="1">
    <citation type="journal article" date="2020" name="Cell">
        <title>Large-Scale Comparative Analyses of Tick Genomes Elucidate Their Genetic Diversity and Vector Capacities.</title>
        <authorList>
            <consortium name="Tick Genome and Microbiome Consortium (TIGMIC)"/>
            <person name="Jia N."/>
            <person name="Wang J."/>
            <person name="Shi W."/>
            <person name="Du L."/>
            <person name="Sun Y."/>
            <person name="Zhan W."/>
            <person name="Jiang J.F."/>
            <person name="Wang Q."/>
            <person name="Zhang B."/>
            <person name="Ji P."/>
            <person name="Bell-Sakyi L."/>
            <person name="Cui X.M."/>
            <person name="Yuan T.T."/>
            <person name="Jiang B.G."/>
            <person name="Yang W.F."/>
            <person name="Lam T.T."/>
            <person name="Chang Q.C."/>
            <person name="Ding S.J."/>
            <person name="Wang X.J."/>
            <person name="Zhu J.G."/>
            <person name="Ruan X.D."/>
            <person name="Zhao L."/>
            <person name="Wei J.T."/>
            <person name="Ye R.Z."/>
            <person name="Que T.C."/>
            <person name="Du C.H."/>
            <person name="Zhou Y.H."/>
            <person name="Cheng J.X."/>
            <person name="Dai P.F."/>
            <person name="Guo W.B."/>
            <person name="Han X.H."/>
            <person name="Huang E.J."/>
            <person name="Li L.F."/>
            <person name="Wei W."/>
            <person name="Gao Y.C."/>
            <person name="Liu J.Z."/>
            <person name="Shao H.Z."/>
            <person name="Wang X."/>
            <person name="Wang C.C."/>
            <person name="Yang T.C."/>
            <person name="Huo Q.B."/>
            <person name="Li W."/>
            <person name="Chen H.Y."/>
            <person name="Chen S.E."/>
            <person name="Zhou L.G."/>
            <person name="Ni X.B."/>
            <person name="Tian J.H."/>
            <person name="Sheng Y."/>
            <person name="Liu T."/>
            <person name="Pan Y.S."/>
            <person name="Xia L.Y."/>
            <person name="Li J."/>
            <person name="Zhao F."/>
            <person name="Cao W.C."/>
        </authorList>
    </citation>
    <scope>NUCLEOTIDE SEQUENCE</scope>
    <source>
        <strain evidence="8">Rsan-2018</strain>
    </source>
</reference>
<keyword evidence="4" id="KW-0862">Zinc</keyword>
<dbReference type="PANTHER" id="PTHR24408">
    <property type="entry name" value="ZINC FINGER PROTEIN"/>
    <property type="match status" value="1"/>
</dbReference>
<dbReference type="GO" id="GO:0043565">
    <property type="term" value="F:sequence-specific DNA binding"/>
    <property type="evidence" value="ECO:0007669"/>
    <property type="project" value="TreeGrafter"/>
</dbReference>
<evidence type="ECO:0000256" key="5">
    <source>
        <dbReference type="PROSITE-ProRule" id="PRU00042"/>
    </source>
</evidence>
<dbReference type="GO" id="GO:0000981">
    <property type="term" value="F:DNA-binding transcription factor activity, RNA polymerase II-specific"/>
    <property type="evidence" value="ECO:0007669"/>
    <property type="project" value="TreeGrafter"/>
</dbReference>
<dbReference type="InterPro" id="IPR036236">
    <property type="entry name" value="Znf_C2H2_sf"/>
</dbReference>
<dbReference type="EMBL" id="JABSTV010001254">
    <property type="protein sequence ID" value="KAH7939202.1"/>
    <property type="molecule type" value="Genomic_DNA"/>
</dbReference>
<gene>
    <name evidence="8" type="ORF">HPB52_008339</name>
</gene>
<evidence type="ECO:0000256" key="2">
    <source>
        <dbReference type="ARBA" id="ARBA00022737"/>
    </source>
</evidence>
<name>A0A9D4SQH4_RHISA</name>
<dbReference type="VEuPathDB" id="VectorBase:RSAN_050591"/>
<dbReference type="Proteomes" id="UP000821837">
    <property type="component" value="Chromosome 8"/>
</dbReference>
<proteinExistence type="predicted"/>
<dbReference type="PANTHER" id="PTHR24408:SF64">
    <property type="entry name" value="LINKING IMMUNITY AND METABOLISM-RELATED"/>
    <property type="match status" value="1"/>
</dbReference>
<dbReference type="GO" id="GO:0008270">
    <property type="term" value="F:zinc ion binding"/>
    <property type="evidence" value="ECO:0007669"/>
    <property type="project" value="UniProtKB-KW"/>
</dbReference>
<dbReference type="GO" id="GO:0005634">
    <property type="term" value="C:nucleus"/>
    <property type="evidence" value="ECO:0007669"/>
    <property type="project" value="TreeGrafter"/>
</dbReference>
<reference evidence="8" key="2">
    <citation type="submission" date="2021-09" db="EMBL/GenBank/DDBJ databases">
        <authorList>
            <person name="Jia N."/>
            <person name="Wang J."/>
            <person name="Shi W."/>
            <person name="Du L."/>
            <person name="Sun Y."/>
            <person name="Zhan W."/>
            <person name="Jiang J."/>
            <person name="Wang Q."/>
            <person name="Zhang B."/>
            <person name="Ji P."/>
            <person name="Sakyi L.B."/>
            <person name="Cui X."/>
            <person name="Yuan T."/>
            <person name="Jiang B."/>
            <person name="Yang W."/>
            <person name="Lam T.T.-Y."/>
            <person name="Chang Q."/>
            <person name="Ding S."/>
            <person name="Wang X."/>
            <person name="Zhu J."/>
            <person name="Ruan X."/>
            <person name="Zhao L."/>
            <person name="Wei J."/>
            <person name="Que T."/>
            <person name="Du C."/>
            <person name="Cheng J."/>
            <person name="Dai P."/>
            <person name="Han X."/>
            <person name="Huang E."/>
            <person name="Gao Y."/>
            <person name="Liu J."/>
            <person name="Shao H."/>
            <person name="Ye R."/>
            <person name="Li L."/>
            <person name="Wei W."/>
            <person name="Wang X."/>
            <person name="Wang C."/>
            <person name="Huo Q."/>
            <person name="Li W."/>
            <person name="Guo W."/>
            <person name="Chen H."/>
            <person name="Chen S."/>
            <person name="Zhou L."/>
            <person name="Zhou L."/>
            <person name="Ni X."/>
            <person name="Tian J."/>
            <person name="Zhou Y."/>
            <person name="Sheng Y."/>
            <person name="Liu T."/>
            <person name="Pan Y."/>
            <person name="Xia L."/>
            <person name="Li J."/>
            <person name="Zhao F."/>
            <person name="Cao W."/>
        </authorList>
    </citation>
    <scope>NUCLEOTIDE SEQUENCE</scope>
    <source>
        <strain evidence="8">Rsan-2018</strain>
        <tissue evidence="8">Larvae</tissue>
    </source>
</reference>
<keyword evidence="3 5" id="KW-0863">Zinc-finger</keyword>
<feature type="domain" description="C2H2-type" evidence="7">
    <location>
        <begin position="250"/>
        <end position="277"/>
    </location>
</feature>
<organism evidence="8 9">
    <name type="scientific">Rhipicephalus sanguineus</name>
    <name type="common">Brown dog tick</name>
    <name type="synonym">Ixodes sanguineus</name>
    <dbReference type="NCBI Taxonomy" id="34632"/>
    <lineage>
        <taxon>Eukaryota</taxon>
        <taxon>Metazoa</taxon>
        <taxon>Ecdysozoa</taxon>
        <taxon>Arthropoda</taxon>
        <taxon>Chelicerata</taxon>
        <taxon>Arachnida</taxon>
        <taxon>Acari</taxon>
        <taxon>Parasitiformes</taxon>
        <taxon>Ixodida</taxon>
        <taxon>Ixodoidea</taxon>
        <taxon>Ixodidae</taxon>
        <taxon>Rhipicephalinae</taxon>
        <taxon>Rhipicephalus</taxon>
        <taxon>Rhipicephalus</taxon>
    </lineage>
</organism>
<evidence type="ECO:0000313" key="9">
    <source>
        <dbReference type="Proteomes" id="UP000821837"/>
    </source>
</evidence>
<dbReference type="Gene3D" id="3.30.160.60">
    <property type="entry name" value="Classic Zinc Finger"/>
    <property type="match status" value="1"/>
</dbReference>
<dbReference type="SMART" id="SM00355">
    <property type="entry name" value="ZnF_C2H2"/>
    <property type="match status" value="5"/>
</dbReference>
<feature type="region of interest" description="Disordered" evidence="6">
    <location>
        <begin position="1"/>
        <end position="73"/>
    </location>
</feature>
<evidence type="ECO:0000256" key="4">
    <source>
        <dbReference type="ARBA" id="ARBA00022833"/>
    </source>
</evidence>
<comment type="caution">
    <text evidence="8">The sequence shown here is derived from an EMBL/GenBank/DDBJ whole genome shotgun (WGS) entry which is preliminary data.</text>
</comment>
<dbReference type="SUPFAM" id="SSF57667">
    <property type="entry name" value="beta-beta-alpha zinc fingers"/>
    <property type="match status" value="2"/>
</dbReference>
<evidence type="ECO:0000256" key="6">
    <source>
        <dbReference type="SAM" id="MobiDB-lite"/>
    </source>
</evidence>
<evidence type="ECO:0000313" key="8">
    <source>
        <dbReference type="EMBL" id="KAH7939202.1"/>
    </source>
</evidence>
<evidence type="ECO:0000256" key="3">
    <source>
        <dbReference type="ARBA" id="ARBA00022771"/>
    </source>
</evidence>
<dbReference type="PROSITE" id="PS50157">
    <property type="entry name" value="ZINC_FINGER_C2H2_2"/>
    <property type="match status" value="1"/>
</dbReference>
<keyword evidence="2" id="KW-0677">Repeat</keyword>
<dbReference type="InterPro" id="IPR013087">
    <property type="entry name" value="Znf_C2H2_type"/>
</dbReference>
<accession>A0A9D4SQH4</accession>